<organism evidence="2 3">
    <name type="scientific">Trametes pubescens</name>
    <name type="common">White-rot fungus</name>
    <dbReference type="NCBI Taxonomy" id="154538"/>
    <lineage>
        <taxon>Eukaryota</taxon>
        <taxon>Fungi</taxon>
        <taxon>Dikarya</taxon>
        <taxon>Basidiomycota</taxon>
        <taxon>Agaricomycotina</taxon>
        <taxon>Agaricomycetes</taxon>
        <taxon>Polyporales</taxon>
        <taxon>Polyporaceae</taxon>
        <taxon>Trametes</taxon>
    </lineage>
</organism>
<evidence type="ECO:0000259" key="1">
    <source>
        <dbReference type="Pfam" id="PF20736"/>
    </source>
</evidence>
<dbReference type="AlphaFoldDB" id="A0A1M2VVN1"/>
<protein>
    <recommendedName>
        <fullName evidence="1">Non-reducing end beta-L-arabinofuranosidase-like GH127 middle domain-containing protein</fullName>
    </recommendedName>
</protein>
<comment type="caution">
    <text evidence="2">The sequence shown here is derived from an EMBL/GenBank/DDBJ whole genome shotgun (WGS) entry which is preliminary data.</text>
</comment>
<dbReference type="OrthoDB" id="5358475at2759"/>
<keyword evidence="3" id="KW-1185">Reference proteome</keyword>
<dbReference type="Pfam" id="PF20736">
    <property type="entry name" value="Glyco_hydro127M"/>
    <property type="match status" value="1"/>
</dbReference>
<name>A0A1M2VVN1_TRAPU</name>
<gene>
    <name evidence="2" type="ORF">TRAPUB_11856</name>
</gene>
<accession>A0A1M2VVN1</accession>
<evidence type="ECO:0000313" key="3">
    <source>
        <dbReference type="Proteomes" id="UP000184267"/>
    </source>
</evidence>
<dbReference type="Proteomes" id="UP000184267">
    <property type="component" value="Unassembled WGS sequence"/>
</dbReference>
<reference evidence="2 3" key="1">
    <citation type="submission" date="2016-10" db="EMBL/GenBank/DDBJ databases">
        <title>Genome sequence of the basidiomycete white-rot fungus Trametes pubescens.</title>
        <authorList>
            <person name="Makela M.R."/>
            <person name="Granchi Z."/>
            <person name="Peng M."/>
            <person name="De Vries R.P."/>
            <person name="Grigoriev I."/>
            <person name="Riley R."/>
            <person name="Hilden K."/>
        </authorList>
    </citation>
    <scope>NUCLEOTIDE SEQUENCE [LARGE SCALE GENOMIC DNA]</scope>
    <source>
        <strain evidence="2 3">FBCC735</strain>
    </source>
</reference>
<sequence>MLRRGDGLEDEAWAYAGDLLIVLQWAYYLHQVSGDFKYLESMERLAHAAMPAPIHGGWGTISSLALCREAHTPDGLYYEYRGRLDNPTCRAVKYPEGGFDLVYGAFLYTANRKSLVQALLGPFTVNTTLAEDNKVVITMNSSYPFGWDTVTRAVIVAQKAFVYYVRIPSWSTGATISINGSAFDLCKPVNGLHAIRVEPGTTNLTLNLPLEIVAGLFGLRFPRALKILRLS</sequence>
<feature type="domain" description="Non-reducing end beta-L-arabinofuranosidase-like GH127 middle" evidence="1">
    <location>
        <begin position="125"/>
        <end position="197"/>
    </location>
</feature>
<dbReference type="STRING" id="154538.A0A1M2VVN1"/>
<dbReference type="EMBL" id="MNAD01000604">
    <property type="protein sequence ID" value="OJT11628.1"/>
    <property type="molecule type" value="Genomic_DNA"/>
</dbReference>
<dbReference type="InterPro" id="IPR049046">
    <property type="entry name" value="Beta-AFase-like_GH127_middle"/>
</dbReference>
<evidence type="ECO:0000313" key="2">
    <source>
        <dbReference type="EMBL" id="OJT11628.1"/>
    </source>
</evidence>
<proteinExistence type="predicted"/>